<name>A0ABX3EIS9_9BACL</name>
<reference evidence="1 2" key="1">
    <citation type="submission" date="2016-03" db="EMBL/GenBank/DDBJ databases">
        <authorList>
            <person name="Sant'Anna F.H."/>
            <person name="Ambrosini A."/>
            <person name="Souza R."/>
            <person name="Bach E."/>
            <person name="Fernandes G."/>
            <person name="Balsanelli E."/>
            <person name="Baura V.A."/>
            <person name="Souza E.M."/>
            <person name="Passaglia L."/>
        </authorList>
    </citation>
    <scope>NUCLEOTIDE SEQUENCE [LARGE SCALE GENOMIC DNA]</scope>
    <source>
        <strain evidence="1 2">P26E</strain>
    </source>
</reference>
<gene>
    <name evidence="1" type="ORF">A3844_25600</name>
</gene>
<evidence type="ECO:0008006" key="3">
    <source>
        <dbReference type="Google" id="ProtNLM"/>
    </source>
</evidence>
<organism evidence="1 2">
    <name type="scientific">Paenibacillus helianthi</name>
    <dbReference type="NCBI Taxonomy" id="1349432"/>
    <lineage>
        <taxon>Bacteria</taxon>
        <taxon>Bacillati</taxon>
        <taxon>Bacillota</taxon>
        <taxon>Bacilli</taxon>
        <taxon>Bacillales</taxon>
        <taxon>Paenibacillaceae</taxon>
        <taxon>Paenibacillus</taxon>
    </lineage>
</organism>
<evidence type="ECO:0000313" key="1">
    <source>
        <dbReference type="EMBL" id="OKP81706.1"/>
    </source>
</evidence>
<sequence>MPKIRCKCGEVLRFGDIPCDIEYKFISDVEYDQYQGQIDAEELYLKMKSFLECKICGRLWFFWNGFENPPKEYELK</sequence>
<evidence type="ECO:0000313" key="2">
    <source>
        <dbReference type="Proteomes" id="UP000186058"/>
    </source>
</evidence>
<dbReference type="RefSeq" id="WP_074100046.1">
    <property type="nucleotide sequence ID" value="NZ_LVWI01000075.1"/>
</dbReference>
<dbReference type="Proteomes" id="UP000186058">
    <property type="component" value="Unassembled WGS sequence"/>
</dbReference>
<protein>
    <recommendedName>
        <fullName evidence="3">CxxH/CxxC protein</fullName>
    </recommendedName>
</protein>
<comment type="caution">
    <text evidence="1">The sequence shown here is derived from an EMBL/GenBank/DDBJ whole genome shotgun (WGS) entry which is preliminary data.</text>
</comment>
<accession>A0ABX3EIS9</accession>
<dbReference type="EMBL" id="LVWI01000075">
    <property type="protein sequence ID" value="OKP81706.1"/>
    <property type="molecule type" value="Genomic_DNA"/>
</dbReference>
<keyword evidence="2" id="KW-1185">Reference proteome</keyword>
<proteinExistence type="predicted"/>